<evidence type="ECO:0000313" key="3">
    <source>
        <dbReference type="Proteomes" id="UP001267426"/>
    </source>
</evidence>
<dbReference type="InterPro" id="IPR036291">
    <property type="entry name" value="NAD(P)-bd_dom_sf"/>
</dbReference>
<reference evidence="2 3" key="1">
    <citation type="submission" date="2023-09" db="EMBL/GenBank/DDBJ databases">
        <authorList>
            <person name="Rey-Velasco X."/>
        </authorList>
    </citation>
    <scope>NUCLEOTIDE SEQUENCE [LARGE SCALE GENOMIC DNA]</scope>
    <source>
        <strain evidence="2 3">F394</strain>
    </source>
</reference>
<name>A0ABU3BS15_9BACT</name>
<proteinExistence type="predicted"/>
<gene>
    <name evidence="2" type="ORF">RM540_10045</name>
</gene>
<evidence type="ECO:0000259" key="1">
    <source>
        <dbReference type="Pfam" id="PF01370"/>
    </source>
</evidence>
<protein>
    <submittedName>
        <fullName evidence="2">SDR family NAD(P)-dependent oxidoreductase</fullName>
    </submittedName>
</protein>
<sequence length="324" mass="32781">MILVTGATGFVGSALVRALVAGGAAVRVLRRPTSRLDLLGGAAREVQHALGDVTDPASVRDAMDGVDLVYHVAAVVAFGPAARRALRAVNVRGTAHVVDAALDAGVGRLVHTSSIAALGRPEHAGGAIDETAVWTPSRQNTAYAASKRDAELEVLRAVAEGLDATTINPALVFGPGARPDEGTGRLVARVAAGRLPLAPPGGTAVVDVADVVAGLRAAAERGGTGERYVLASENLSWTAILGTLAAALGAAPPRATVPPALLRLAGALGSLGGAVTRSEPPLTQATARTAAETHRYANGKAVRELGVTFRPFAETAARIAEASR</sequence>
<evidence type="ECO:0000313" key="2">
    <source>
        <dbReference type="EMBL" id="MDT0632084.1"/>
    </source>
</evidence>
<accession>A0ABU3BS15</accession>
<comment type="caution">
    <text evidence="2">The sequence shown here is derived from an EMBL/GenBank/DDBJ whole genome shotgun (WGS) entry which is preliminary data.</text>
</comment>
<dbReference type="RefSeq" id="WP_311663674.1">
    <property type="nucleotide sequence ID" value="NZ_JAVRHT010000021.1"/>
</dbReference>
<dbReference type="PANTHER" id="PTHR48079">
    <property type="entry name" value="PROTEIN YEEZ"/>
    <property type="match status" value="1"/>
</dbReference>
<dbReference type="Gene3D" id="3.40.50.720">
    <property type="entry name" value="NAD(P)-binding Rossmann-like Domain"/>
    <property type="match status" value="1"/>
</dbReference>
<organism evidence="2 3">
    <name type="scientific">Rubrivirga litoralis</name>
    <dbReference type="NCBI Taxonomy" id="3075598"/>
    <lineage>
        <taxon>Bacteria</taxon>
        <taxon>Pseudomonadati</taxon>
        <taxon>Rhodothermota</taxon>
        <taxon>Rhodothermia</taxon>
        <taxon>Rhodothermales</taxon>
        <taxon>Rubricoccaceae</taxon>
        <taxon>Rubrivirga</taxon>
    </lineage>
</organism>
<dbReference type="InterPro" id="IPR051783">
    <property type="entry name" value="NAD(P)-dependent_oxidoreduct"/>
</dbReference>
<dbReference type="InterPro" id="IPR001509">
    <property type="entry name" value="Epimerase_deHydtase"/>
</dbReference>
<dbReference type="PANTHER" id="PTHR48079:SF6">
    <property type="entry name" value="NAD(P)-BINDING DOMAIN-CONTAINING PROTEIN-RELATED"/>
    <property type="match status" value="1"/>
</dbReference>
<dbReference type="SUPFAM" id="SSF51735">
    <property type="entry name" value="NAD(P)-binding Rossmann-fold domains"/>
    <property type="match status" value="1"/>
</dbReference>
<dbReference type="Pfam" id="PF01370">
    <property type="entry name" value="Epimerase"/>
    <property type="match status" value="1"/>
</dbReference>
<feature type="domain" description="NAD-dependent epimerase/dehydratase" evidence="1">
    <location>
        <begin position="2"/>
        <end position="231"/>
    </location>
</feature>
<dbReference type="EMBL" id="JAVRHT010000021">
    <property type="protein sequence ID" value="MDT0632084.1"/>
    <property type="molecule type" value="Genomic_DNA"/>
</dbReference>
<keyword evidence="3" id="KW-1185">Reference proteome</keyword>
<dbReference type="Proteomes" id="UP001267426">
    <property type="component" value="Unassembled WGS sequence"/>
</dbReference>